<evidence type="ECO:0000313" key="3">
    <source>
        <dbReference type="Proteomes" id="UP001322277"/>
    </source>
</evidence>
<reference evidence="3" key="1">
    <citation type="journal article" date="2023" name="bioRxiv">
        <title>Complete genome of the Medicago anthracnose fungus, Colletotrichum destructivum, reveals a mini-chromosome-like region within a core chromosome.</title>
        <authorList>
            <person name="Lapalu N."/>
            <person name="Simon A."/>
            <person name="Lu A."/>
            <person name="Plaumann P.-L."/>
            <person name="Amselem J."/>
            <person name="Pigne S."/>
            <person name="Auger A."/>
            <person name="Koch C."/>
            <person name="Dallery J.-F."/>
            <person name="O'Connell R.J."/>
        </authorList>
    </citation>
    <scope>NUCLEOTIDE SEQUENCE [LARGE SCALE GENOMIC DNA]</scope>
    <source>
        <strain evidence="3">CBS 520.97</strain>
    </source>
</reference>
<feature type="compositionally biased region" description="Basic and acidic residues" evidence="1">
    <location>
        <begin position="97"/>
        <end position="112"/>
    </location>
</feature>
<evidence type="ECO:0000256" key="1">
    <source>
        <dbReference type="SAM" id="MobiDB-lite"/>
    </source>
</evidence>
<dbReference type="Proteomes" id="UP001322277">
    <property type="component" value="Chromosome 9"/>
</dbReference>
<proteinExistence type="predicted"/>
<accession>A0AAX4IZG7</accession>
<feature type="region of interest" description="Disordered" evidence="1">
    <location>
        <begin position="263"/>
        <end position="317"/>
    </location>
</feature>
<sequence>MNWTEGALARHLRGKGLKPELAKQKQYFAKTRPGPRGALKPTVASIPFLSRPSSLPKALPEKQSPGALMQSSPYFQRRQSQYGEAQERHSGHSLHQRLHDDGLSTVDRDFPKSHMSNGKRRHATGREETLDTKRRRLLQKGDWAGINVQKPMPLQFSARGNSAGGQIWGYRNKHRTGQPAPFFEKLKHSRKTPLRGHGTSHSSTQGGDRVVRIRIGSEDVRFGGGSQASTRNSHQNSLQTITQSNGLQQSIYFMGSSAPHHHVFSGSIEDRERTSQTKKSAWQIRRERDGATYDDIARRASPSMSHGQPGRLENDQRAGQPLVVESSPVVVHQPVPQRLSQLVLSTRRGTPKSDAFGSTVAEVGYNPLPAVVPSELSENKRWHDVLASSGHREETPTDLGYNRAVATDNISPGASNFPGPSSPSAHQPSSGFSTIRTSLNVQTKTPSSSEVAHAGTWANNHEPYKELGDGGSLPRHTHVALRFSSPLSLINTSPSSDNLAVNDLERGIGTSQGKTHTTEEAFLRNLCDNAMQRPSLLTRSDNKEAHVFGQEDREAHPNDDVKEASALGFVVKTSEIQTDRNTSDPEPAAACVDADWMNFIFGERDEEAQDTVFREARQEAAQDLRPSSSSSSSQCPNLWPPSLDHDTETVTTCGTFDRENDKDIIRPSSRRSFVFDLDPPDENIYEDLTSSLPEKQTVDITHTNITESAIADIHGLMVPGTTDSNYTTADIDSASAMDSMSTVAQPPESEVGETPGQYFRFARPKTFVGRLASSSVHDAGPILPLSIHTEPRKRGRPKRRSRKKAKDGRANIRGLPDHDGDPIEGGSDE</sequence>
<dbReference type="EMBL" id="CP137313">
    <property type="protein sequence ID" value="WQF88506.1"/>
    <property type="molecule type" value="Genomic_DNA"/>
</dbReference>
<protein>
    <submittedName>
        <fullName evidence="2">Uncharacterized protein</fullName>
    </submittedName>
</protein>
<name>A0AAX4IZG7_9PEZI</name>
<dbReference type="RefSeq" id="XP_062785727.1">
    <property type="nucleotide sequence ID" value="XM_062929676.1"/>
</dbReference>
<feature type="compositionally biased region" description="Basic and acidic residues" evidence="1">
    <location>
        <begin position="807"/>
        <end position="821"/>
    </location>
</feature>
<feature type="compositionally biased region" description="Polar residues" evidence="1">
    <location>
        <begin position="408"/>
        <end position="432"/>
    </location>
</feature>
<feature type="compositionally biased region" description="Basic and acidic residues" evidence="1">
    <location>
        <begin position="284"/>
        <end position="298"/>
    </location>
</feature>
<organism evidence="2 3">
    <name type="scientific">Colletotrichum destructivum</name>
    <dbReference type="NCBI Taxonomy" id="34406"/>
    <lineage>
        <taxon>Eukaryota</taxon>
        <taxon>Fungi</taxon>
        <taxon>Dikarya</taxon>
        <taxon>Ascomycota</taxon>
        <taxon>Pezizomycotina</taxon>
        <taxon>Sordariomycetes</taxon>
        <taxon>Hypocreomycetidae</taxon>
        <taxon>Glomerellales</taxon>
        <taxon>Glomerellaceae</taxon>
        <taxon>Colletotrichum</taxon>
        <taxon>Colletotrichum destructivum species complex</taxon>
    </lineage>
</organism>
<feature type="compositionally biased region" description="Polar residues" evidence="1">
    <location>
        <begin position="69"/>
        <end position="83"/>
    </location>
</feature>
<feature type="region of interest" description="Disordered" evidence="1">
    <location>
        <begin position="778"/>
        <end position="829"/>
    </location>
</feature>
<feature type="compositionally biased region" description="Basic residues" evidence="1">
    <location>
        <begin position="791"/>
        <end position="806"/>
    </location>
</feature>
<dbReference type="GeneID" id="87950020"/>
<feature type="region of interest" description="Disordered" evidence="1">
    <location>
        <begin position="407"/>
        <end position="432"/>
    </location>
</feature>
<evidence type="ECO:0000313" key="2">
    <source>
        <dbReference type="EMBL" id="WQF88506.1"/>
    </source>
</evidence>
<dbReference type="KEGG" id="cdet:87950020"/>
<keyword evidence="3" id="KW-1185">Reference proteome</keyword>
<dbReference type="AlphaFoldDB" id="A0AAX4IZG7"/>
<feature type="region of interest" description="Disordered" evidence="1">
    <location>
        <begin position="617"/>
        <end position="646"/>
    </location>
</feature>
<feature type="region of interest" description="Disordered" evidence="1">
    <location>
        <begin position="48"/>
        <end position="130"/>
    </location>
</feature>
<gene>
    <name evidence="2" type="ORF">CDEST_13520</name>
</gene>